<comment type="caution">
    <text evidence="1">The sequence shown here is derived from an EMBL/GenBank/DDBJ whole genome shotgun (WGS) entry which is preliminary data.</text>
</comment>
<evidence type="ECO:0000313" key="2">
    <source>
        <dbReference type="Proteomes" id="UP001280121"/>
    </source>
</evidence>
<name>A0AAD9U1K3_9ROSI</name>
<dbReference type="Pfam" id="PF06888">
    <property type="entry name" value="Put_Phosphatase"/>
    <property type="match status" value="1"/>
</dbReference>
<dbReference type="AlphaFoldDB" id="A0AAD9U1K3"/>
<organism evidence="1 2">
    <name type="scientific">Dipteronia dyeriana</name>
    <dbReference type="NCBI Taxonomy" id="168575"/>
    <lineage>
        <taxon>Eukaryota</taxon>
        <taxon>Viridiplantae</taxon>
        <taxon>Streptophyta</taxon>
        <taxon>Embryophyta</taxon>
        <taxon>Tracheophyta</taxon>
        <taxon>Spermatophyta</taxon>
        <taxon>Magnoliopsida</taxon>
        <taxon>eudicotyledons</taxon>
        <taxon>Gunneridae</taxon>
        <taxon>Pentapetalae</taxon>
        <taxon>rosids</taxon>
        <taxon>malvids</taxon>
        <taxon>Sapindales</taxon>
        <taxon>Sapindaceae</taxon>
        <taxon>Hippocastanoideae</taxon>
        <taxon>Acereae</taxon>
        <taxon>Dipteronia</taxon>
    </lineage>
</organism>
<sequence>MMKSSYESTKGMKKKRFIYVGDGSADFYGGLKLVEGEILMARNKSPVWDLIYSNPLSNKAHIHAWNHEEELGIGLLILINTIFIQDLLIVNPKQLHSHMTPPLQMVS</sequence>
<dbReference type="GO" id="GO:0016791">
    <property type="term" value="F:phosphatase activity"/>
    <property type="evidence" value="ECO:0007669"/>
    <property type="project" value="InterPro"/>
</dbReference>
<dbReference type="PANTHER" id="PTHR20889:SF22">
    <property type="entry name" value="INORGANIC PYROPHOSPHATASE 2"/>
    <property type="match status" value="1"/>
</dbReference>
<keyword evidence="2" id="KW-1185">Reference proteome</keyword>
<dbReference type="Proteomes" id="UP001280121">
    <property type="component" value="Unassembled WGS sequence"/>
</dbReference>
<gene>
    <name evidence="1" type="ORF">Ddye_021357</name>
</gene>
<dbReference type="PANTHER" id="PTHR20889">
    <property type="entry name" value="PHOSPHATASE, ORPHAN 1, 2"/>
    <property type="match status" value="1"/>
</dbReference>
<protein>
    <submittedName>
        <fullName evidence="1">Uncharacterized protein</fullName>
    </submittedName>
</protein>
<evidence type="ECO:0000313" key="1">
    <source>
        <dbReference type="EMBL" id="KAK2646162.1"/>
    </source>
</evidence>
<dbReference type="InterPro" id="IPR016965">
    <property type="entry name" value="Pase_PHOSPHO-typ"/>
</dbReference>
<reference evidence="1" key="1">
    <citation type="journal article" date="2023" name="Plant J.">
        <title>Genome sequences and population genomics provide insights into the demographic history, inbreeding, and mutation load of two 'living fossil' tree species of Dipteronia.</title>
        <authorList>
            <person name="Feng Y."/>
            <person name="Comes H.P."/>
            <person name="Chen J."/>
            <person name="Zhu S."/>
            <person name="Lu R."/>
            <person name="Zhang X."/>
            <person name="Li P."/>
            <person name="Qiu J."/>
            <person name="Olsen K.M."/>
            <person name="Qiu Y."/>
        </authorList>
    </citation>
    <scope>NUCLEOTIDE SEQUENCE</scope>
    <source>
        <strain evidence="1">KIB01</strain>
    </source>
</reference>
<dbReference type="EMBL" id="JANJYI010000006">
    <property type="protein sequence ID" value="KAK2646162.1"/>
    <property type="molecule type" value="Genomic_DNA"/>
</dbReference>
<proteinExistence type="predicted"/>
<accession>A0AAD9U1K3</accession>